<accession>A0A5A9NL30</accession>
<dbReference type="Proteomes" id="UP000324632">
    <property type="component" value="Chromosome 16"/>
</dbReference>
<feature type="region of interest" description="Disordered" evidence="1">
    <location>
        <begin position="1"/>
        <end position="94"/>
    </location>
</feature>
<organism evidence="2 3">
    <name type="scientific">Triplophysa tibetana</name>
    <dbReference type="NCBI Taxonomy" id="1572043"/>
    <lineage>
        <taxon>Eukaryota</taxon>
        <taxon>Metazoa</taxon>
        <taxon>Chordata</taxon>
        <taxon>Craniata</taxon>
        <taxon>Vertebrata</taxon>
        <taxon>Euteleostomi</taxon>
        <taxon>Actinopterygii</taxon>
        <taxon>Neopterygii</taxon>
        <taxon>Teleostei</taxon>
        <taxon>Ostariophysi</taxon>
        <taxon>Cypriniformes</taxon>
        <taxon>Nemacheilidae</taxon>
        <taxon>Triplophysa</taxon>
    </lineage>
</organism>
<feature type="compositionally biased region" description="Basic and acidic residues" evidence="1">
    <location>
        <begin position="25"/>
        <end position="34"/>
    </location>
</feature>
<protein>
    <submittedName>
        <fullName evidence="2">Uncharacterized protein</fullName>
    </submittedName>
</protein>
<proteinExistence type="predicted"/>
<reference evidence="2 3" key="1">
    <citation type="journal article" date="2019" name="Mol. Ecol. Resour.">
        <title>Chromosome-level genome assembly of Triplophysa tibetana, a fish adapted to the harsh high-altitude environment of the Tibetan Plateau.</title>
        <authorList>
            <person name="Yang X."/>
            <person name="Liu H."/>
            <person name="Ma Z."/>
            <person name="Zou Y."/>
            <person name="Zou M."/>
            <person name="Mao Y."/>
            <person name="Li X."/>
            <person name="Wang H."/>
            <person name="Chen T."/>
            <person name="Wang W."/>
            <person name="Yang R."/>
        </authorList>
    </citation>
    <scope>NUCLEOTIDE SEQUENCE [LARGE SCALE GENOMIC DNA]</scope>
    <source>
        <strain evidence="2">TTIB1903HZAU</strain>
        <tissue evidence="2">Muscle</tissue>
    </source>
</reference>
<comment type="caution">
    <text evidence="2">The sequence shown here is derived from an EMBL/GenBank/DDBJ whole genome shotgun (WGS) entry which is preliminary data.</text>
</comment>
<gene>
    <name evidence="2" type="ORF">E1301_Tti019255</name>
</gene>
<evidence type="ECO:0000313" key="3">
    <source>
        <dbReference type="Proteomes" id="UP000324632"/>
    </source>
</evidence>
<feature type="compositionally biased region" description="Basic and acidic residues" evidence="1">
    <location>
        <begin position="68"/>
        <end position="78"/>
    </location>
</feature>
<evidence type="ECO:0000313" key="2">
    <source>
        <dbReference type="EMBL" id="KAA0710724.1"/>
    </source>
</evidence>
<dbReference type="AlphaFoldDB" id="A0A5A9NL30"/>
<evidence type="ECO:0000256" key="1">
    <source>
        <dbReference type="SAM" id="MobiDB-lite"/>
    </source>
</evidence>
<sequence length="147" mass="15967">MNRHAHVVPCRRFQENGTPRCAGGAEREREREGNEGGGSTPPLNCHTTSVTQTASLQPLQNVSCTVPHTHDIPEDPPRGRQSATSFHMKSQRLAGRRVRVCKSQGHPGQNNGMASHVTLLLLFPGPPLSLLHTRVSGLESLSDIGRL</sequence>
<dbReference type="EMBL" id="SOYY01000016">
    <property type="protein sequence ID" value="KAA0710724.1"/>
    <property type="molecule type" value="Genomic_DNA"/>
</dbReference>
<feature type="compositionally biased region" description="Polar residues" evidence="1">
    <location>
        <begin position="41"/>
        <end position="66"/>
    </location>
</feature>
<keyword evidence="3" id="KW-1185">Reference proteome</keyword>
<name>A0A5A9NL30_9TELE</name>